<dbReference type="EMBL" id="JAYWIO010000004">
    <property type="protein sequence ID" value="KAK7268700.1"/>
    <property type="molecule type" value="Genomic_DNA"/>
</dbReference>
<feature type="compositionally biased region" description="Low complexity" evidence="1">
    <location>
        <begin position="80"/>
        <end position="94"/>
    </location>
</feature>
<organism evidence="2 3">
    <name type="scientific">Crotalaria pallida</name>
    <name type="common">Smooth rattlebox</name>
    <name type="synonym">Crotalaria striata</name>
    <dbReference type="NCBI Taxonomy" id="3830"/>
    <lineage>
        <taxon>Eukaryota</taxon>
        <taxon>Viridiplantae</taxon>
        <taxon>Streptophyta</taxon>
        <taxon>Embryophyta</taxon>
        <taxon>Tracheophyta</taxon>
        <taxon>Spermatophyta</taxon>
        <taxon>Magnoliopsida</taxon>
        <taxon>eudicotyledons</taxon>
        <taxon>Gunneridae</taxon>
        <taxon>Pentapetalae</taxon>
        <taxon>rosids</taxon>
        <taxon>fabids</taxon>
        <taxon>Fabales</taxon>
        <taxon>Fabaceae</taxon>
        <taxon>Papilionoideae</taxon>
        <taxon>50 kb inversion clade</taxon>
        <taxon>genistoids sensu lato</taxon>
        <taxon>core genistoids</taxon>
        <taxon>Crotalarieae</taxon>
        <taxon>Crotalaria</taxon>
    </lineage>
</organism>
<feature type="compositionally biased region" description="Low complexity" evidence="1">
    <location>
        <begin position="123"/>
        <end position="132"/>
    </location>
</feature>
<evidence type="ECO:0000256" key="1">
    <source>
        <dbReference type="SAM" id="MobiDB-lite"/>
    </source>
</evidence>
<keyword evidence="3" id="KW-1185">Reference proteome</keyword>
<accession>A0AAN9F591</accession>
<evidence type="ECO:0000313" key="2">
    <source>
        <dbReference type="EMBL" id="KAK7268700.1"/>
    </source>
</evidence>
<dbReference type="AlphaFoldDB" id="A0AAN9F591"/>
<evidence type="ECO:0000313" key="3">
    <source>
        <dbReference type="Proteomes" id="UP001372338"/>
    </source>
</evidence>
<comment type="caution">
    <text evidence="2">The sequence shown here is derived from an EMBL/GenBank/DDBJ whole genome shotgun (WGS) entry which is preliminary data.</text>
</comment>
<dbReference type="PANTHER" id="PTHR36063">
    <property type="entry name" value="ARABIDOPSIS THALIANA GENOMIC DNA, CHROMOSOME 5, P1 CLONE:MOK16"/>
    <property type="match status" value="1"/>
</dbReference>
<dbReference type="Proteomes" id="UP001372338">
    <property type="component" value="Unassembled WGS sequence"/>
</dbReference>
<dbReference type="PANTHER" id="PTHR36063:SF1">
    <property type="entry name" value="ARABIDOPSIS THALIANA GENOMIC DNA, CHROMOSOME 5, P1 CLONE:MOK16"/>
    <property type="match status" value="1"/>
</dbReference>
<name>A0AAN9F591_CROPI</name>
<gene>
    <name evidence="2" type="ORF">RIF29_21406</name>
</gene>
<protein>
    <submittedName>
        <fullName evidence="2">Uncharacterized protein</fullName>
    </submittedName>
</protein>
<proteinExistence type="predicted"/>
<feature type="region of interest" description="Disordered" evidence="1">
    <location>
        <begin position="78"/>
        <end position="132"/>
    </location>
</feature>
<sequence>MAKGIRNLSSWMEVAPAPIILPKKPSNSPGLETIIEEAADDYIDNKLYINRLLNQLANVARSNADNYFAAYLPDEVPTEANANATSNKTKATTNADDDPENNVGGVGLDMEGPVKRRGRPKKNTTSSITNKSSHIQIRLQIYEGGI</sequence>
<reference evidence="2 3" key="1">
    <citation type="submission" date="2024-01" db="EMBL/GenBank/DDBJ databases">
        <title>The genomes of 5 underutilized Papilionoideae crops provide insights into root nodulation and disease resistanc.</title>
        <authorList>
            <person name="Yuan L."/>
        </authorList>
    </citation>
    <scope>NUCLEOTIDE SEQUENCE [LARGE SCALE GENOMIC DNA]</scope>
    <source>
        <strain evidence="2">ZHUSHIDOU_FW_LH</strain>
        <tissue evidence="2">Leaf</tissue>
    </source>
</reference>